<dbReference type="AlphaFoldDB" id="A0A7E4VJ08"/>
<dbReference type="Proteomes" id="UP000492821">
    <property type="component" value="Unassembled WGS sequence"/>
</dbReference>
<feature type="compositionally biased region" description="Polar residues" evidence="1">
    <location>
        <begin position="42"/>
        <end position="61"/>
    </location>
</feature>
<sequence length="211" mass="23081">MAYCTNRCENKKHAQKPKPSQKSTKIPATATSPAIAATSPSVQPASPATLPTVSPSATKTPAKSPAETPKQEVEDKLKTVPVQKPNPSPITPSKAAKTPEAEPYDTSKAIENAPKSLQNNGLLKMGGSAVLKEIRRHYSTKPHRQSTIDELEFFLLIVSQAYIEVHGFLKQARQLLCKHGAIFERGQWRSFNETTRRYIAKASTPGYVCCL</sequence>
<reference evidence="3" key="2">
    <citation type="submission" date="2020-10" db="UniProtKB">
        <authorList>
            <consortium name="WormBaseParasite"/>
        </authorList>
    </citation>
    <scope>IDENTIFICATION</scope>
</reference>
<organism evidence="2 3">
    <name type="scientific">Panagrellus redivivus</name>
    <name type="common">Microworm</name>
    <dbReference type="NCBI Taxonomy" id="6233"/>
    <lineage>
        <taxon>Eukaryota</taxon>
        <taxon>Metazoa</taxon>
        <taxon>Ecdysozoa</taxon>
        <taxon>Nematoda</taxon>
        <taxon>Chromadorea</taxon>
        <taxon>Rhabditida</taxon>
        <taxon>Tylenchina</taxon>
        <taxon>Panagrolaimomorpha</taxon>
        <taxon>Panagrolaimoidea</taxon>
        <taxon>Panagrolaimidae</taxon>
        <taxon>Panagrellus</taxon>
    </lineage>
</organism>
<protein>
    <submittedName>
        <fullName evidence="3">Histone domain-containing protein</fullName>
    </submittedName>
</protein>
<evidence type="ECO:0000313" key="3">
    <source>
        <dbReference type="WBParaSite" id="Pan_g21624.t1"/>
    </source>
</evidence>
<reference evidence="2" key="1">
    <citation type="journal article" date="2013" name="Genetics">
        <title>The draft genome and transcriptome of Panagrellus redivivus are shaped by the harsh demands of a free-living lifestyle.</title>
        <authorList>
            <person name="Srinivasan J."/>
            <person name="Dillman A.R."/>
            <person name="Macchietto M.G."/>
            <person name="Heikkinen L."/>
            <person name="Lakso M."/>
            <person name="Fracchia K.M."/>
            <person name="Antoshechkin I."/>
            <person name="Mortazavi A."/>
            <person name="Wong G."/>
            <person name="Sternberg P.W."/>
        </authorList>
    </citation>
    <scope>NUCLEOTIDE SEQUENCE [LARGE SCALE GENOMIC DNA]</scope>
    <source>
        <strain evidence="2">MT8872</strain>
    </source>
</reference>
<feature type="compositionally biased region" description="Low complexity" evidence="1">
    <location>
        <begin position="26"/>
        <end position="41"/>
    </location>
</feature>
<keyword evidence="2" id="KW-1185">Reference proteome</keyword>
<evidence type="ECO:0000313" key="2">
    <source>
        <dbReference type="Proteomes" id="UP000492821"/>
    </source>
</evidence>
<proteinExistence type="predicted"/>
<evidence type="ECO:0000256" key="1">
    <source>
        <dbReference type="SAM" id="MobiDB-lite"/>
    </source>
</evidence>
<dbReference type="WBParaSite" id="Pan_g21624.t1">
    <property type="protein sequence ID" value="Pan_g21624.t1"/>
    <property type="gene ID" value="Pan_g21624"/>
</dbReference>
<name>A0A7E4VJ08_PANRE</name>
<feature type="region of interest" description="Disordered" evidence="1">
    <location>
        <begin position="1"/>
        <end position="105"/>
    </location>
</feature>
<feature type="compositionally biased region" description="Basic and acidic residues" evidence="1">
    <location>
        <begin position="69"/>
        <end position="78"/>
    </location>
</feature>
<accession>A0A7E4VJ08</accession>